<dbReference type="InterPro" id="IPR044288">
    <property type="entry name" value="ZNF598/HEL2"/>
</dbReference>
<keyword evidence="1 3" id="KW-0479">Metal-binding</keyword>
<dbReference type="WBParaSite" id="nRc.2.0.1.t19477-RA">
    <property type="protein sequence ID" value="nRc.2.0.1.t19477-RA"/>
    <property type="gene ID" value="nRc.2.0.1.g19477"/>
</dbReference>
<evidence type="ECO:0000256" key="3">
    <source>
        <dbReference type="PROSITE-ProRule" id="PRU00042"/>
    </source>
</evidence>
<dbReference type="SUPFAM" id="SSF57850">
    <property type="entry name" value="RING/U-box"/>
    <property type="match status" value="1"/>
</dbReference>
<dbReference type="InterPro" id="IPR013083">
    <property type="entry name" value="Znf_RING/FYVE/PHD"/>
</dbReference>
<dbReference type="GO" id="GO:0016567">
    <property type="term" value="P:protein ubiquitination"/>
    <property type="evidence" value="ECO:0007669"/>
    <property type="project" value="TreeGrafter"/>
</dbReference>
<dbReference type="Proteomes" id="UP000887565">
    <property type="component" value="Unplaced"/>
</dbReference>
<reference evidence="8" key="1">
    <citation type="submission" date="2022-11" db="UniProtKB">
        <authorList>
            <consortium name="WormBaseParasite"/>
        </authorList>
    </citation>
    <scope>IDENTIFICATION</scope>
</reference>
<dbReference type="PANTHER" id="PTHR22938:SF0">
    <property type="entry name" value="E3 UBIQUITIN-PROTEIN LIGASE ZNF598"/>
    <property type="match status" value="1"/>
</dbReference>
<dbReference type="PANTHER" id="PTHR22938">
    <property type="entry name" value="ZINC FINGER PROTEIN 598"/>
    <property type="match status" value="1"/>
</dbReference>
<dbReference type="SMART" id="SM00355">
    <property type="entry name" value="ZnF_C2H2"/>
    <property type="match status" value="5"/>
</dbReference>
<dbReference type="GO" id="GO:0008270">
    <property type="term" value="F:zinc ion binding"/>
    <property type="evidence" value="ECO:0007669"/>
    <property type="project" value="UniProtKB-KW"/>
</dbReference>
<sequence>MPNQHKNPRHFKTTTFENSFRGKSQPKQHSNHESSATHSQNDRSTNENLPQASNYNFEGNSQNLHNGVVADENRADQQRGGIICIICCHKTDLLCVGPCDHPVCFECTTRMRVLCLSKECPICRTENELVYVVHFRPEMHNYFTNVIAESQQKQRKLYRNFLTHKYGICFETVEARDSVFDILAHVCRICHEELEFQSFEELARHMRRVHELFHCELCVEFLKLFSWERKFYTRHDLAQHKRIGDADDKSHKGHPLCKFCDKRFLDQDHLYKHLRKDHYFCHFCDVDGKNMFYTGIKQLKEHLKSSHFLCEIGQCRDEELGVSFRHEIDFKAHKVMH</sequence>
<dbReference type="PROSITE" id="PS00028">
    <property type="entry name" value="ZINC_FINGER_C2H2_1"/>
    <property type="match status" value="1"/>
</dbReference>
<dbReference type="GO" id="GO:0061630">
    <property type="term" value="F:ubiquitin protein ligase activity"/>
    <property type="evidence" value="ECO:0007669"/>
    <property type="project" value="InterPro"/>
</dbReference>
<dbReference type="PROSITE" id="PS50157">
    <property type="entry name" value="ZINC_FINGER_C2H2_2"/>
    <property type="match status" value="1"/>
</dbReference>
<dbReference type="OMA" id="DECTICC"/>
<evidence type="ECO:0000256" key="1">
    <source>
        <dbReference type="ARBA" id="ARBA00022771"/>
    </source>
</evidence>
<name>A0A915J1A7_ROMCU</name>
<dbReference type="GO" id="GO:0043022">
    <property type="term" value="F:ribosome binding"/>
    <property type="evidence" value="ECO:0007669"/>
    <property type="project" value="TreeGrafter"/>
</dbReference>
<protein>
    <submittedName>
        <fullName evidence="8">RING-type E3 ubiquitin transferase</fullName>
    </submittedName>
</protein>
<evidence type="ECO:0000256" key="2">
    <source>
        <dbReference type="ARBA" id="ARBA00022833"/>
    </source>
</evidence>
<evidence type="ECO:0000259" key="5">
    <source>
        <dbReference type="PROSITE" id="PS50089"/>
    </source>
</evidence>
<dbReference type="GO" id="GO:0072344">
    <property type="term" value="P:rescue of stalled ribosome"/>
    <property type="evidence" value="ECO:0007669"/>
    <property type="project" value="InterPro"/>
</dbReference>
<feature type="domain" description="C2H2-type" evidence="6">
    <location>
        <begin position="255"/>
        <end position="278"/>
    </location>
</feature>
<keyword evidence="2" id="KW-0862">Zinc</keyword>
<dbReference type="InterPro" id="IPR001841">
    <property type="entry name" value="Znf_RING"/>
</dbReference>
<dbReference type="AlphaFoldDB" id="A0A915J1A7"/>
<keyword evidence="7" id="KW-1185">Reference proteome</keyword>
<accession>A0A915J1A7</accession>
<feature type="region of interest" description="Disordered" evidence="4">
    <location>
        <begin position="1"/>
        <end position="57"/>
    </location>
</feature>
<evidence type="ECO:0000313" key="7">
    <source>
        <dbReference type="Proteomes" id="UP000887565"/>
    </source>
</evidence>
<proteinExistence type="predicted"/>
<dbReference type="Gene3D" id="3.30.40.10">
    <property type="entry name" value="Zinc/RING finger domain, C3HC4 (zinc finger)"/>
    <property type="match status" value="1"/>
</dbReference>
<feature type="compositionally biased region" description="Polar residues" evidence="4">
    <location>
        <begin position="46"/>
        <end position="57"/>
    </location>
</feature>
<evidence type="ECO:0000256" key="4">
    <source>
        <dbReference type="SAM" id="MobiDB-lite"/>
    </source>
</evidence>
<keyword evidence="1 3" id="KW-0863">Zinc-finger</keyword>
<evidence type="ECO:0000259" key="6">
    <source>
        <dbReference type="PROSITE" id="PS50157"/>
    </source>
</evidence>
<feature type="compositionally biased region" description="Polar residues" evidence="4">
    <location>
        <begin position="13"/>
        <end position="39"/>
    </location>
</feature>
<evidence type="ECO:0000313" key="8">
    <source>
        <dbReference type="WBParaSite" id="nRc.2.0.1.t19477-RA"/>
    </source>
</evidence>
<organism evidence="7 8">
    <name type="scientific">Romanomermis culicivorax</name>
    <name type="common">Nematode worm</name>
    <dbReference type="NCBI Taxonomy" id="13658"/>
    <lineage>
        <taxon>Eukaryota</taxon>
        <taxon>Metazoa</taxon>
        <taxon>Ecdysozoa</taxon>
        <taxon>Nematoda</taxon>
        <taxon>Enoplea</taxon>
        <taxon>Dorylaimia</taxon>
        <taxon>Mermithida</taxon>
        <taxon>Mermithoidea</taxon>
        <taxon>Mermithidae</taxon>
        <taxon>Romanomermis</taxon>
    </lineage>
</organism>
<dbReference type="PROSITE" id="PS50089">
    <property type="entry name" value="ZF_RING_2"/>
    <property type="match status" value="1"/>
</dbReference>
<feature type="compositionally biased region" description="Basic residues" evidence="4">
    <location>
        <begin position="1"/>
        <end position="12"/>
    </location>
</feature>
<feature type="domain" description="RING-type" evidence="5">
    <location>
        <begin position="84"/>
        <end position="124"/>
    </location>
</feature>
<dbReference type="InterPro" id="IPR013087">
    <property type="entry name" value="Znf_C2H2_type"/>
</dbReference>
<dbReference type="Pfam" id="PF25447">
    <property type="entry name" value="RING_ZNF598"/>
    <property type="match status" value="1"/>
</dbReference>